<sequence length="356" mass="41096">MMRICFVVNTLGLTGGIRVVFEHSNKLQERGHDVSIVHLLKLKDGLYGSLIGRLKQIKYLILCILGWDEIKWFKLQKNIRVLHLYSLDKLKAVDAIIATANETADWVAKLDRQKGEKFYFVQDYENWTREEALVDATYKLPLKKIVVSSWLKTILKDKFNQSVCGVVINGIDFDRFYCRDKKYNKNKKILMQYHVLPKKGIKIGLEVLKQIKEKFKEVEIILFGVYPPQEKLPEGTKYYYKIRQDELIKLYHSADIFISTGLQEGFNLPPMEAMAAKCAVVVTRVGAVPDYTIENKTAIVIPPGEIRPLLSALEELITNNDKLRMIAEAGNEHVRYFTWEKASQELESLLLKNIIN</sequence>
<dbReference type="Proteomes" id="UP000229916">
    <property type="component" value="Unassembled WGS sequence"/>
</dbReference>
<dbReference type="InterPro" id="IPR001296">
    <property type="entry name" value="Glyco_trans_1"/>
</dbReference>
<reference evidence="3" key="1">
    <citation type="submission" date="2017-09" db="EMBL/GenBank/DDBJ databases">
        <title>Depth-based differentiation of microbial function through sediment-hosted aquifers and enrichment of novel symbionts in the deep terrestrial subsurface.</title>
        <authorList>
            <person name="Probst A.J."/>
            <person name="Ladd B."/>
            <person name="Jarett J.K."/>
            <person name="Geller-Mcgrath D.E."/>
            <person name="Sieber C.M.K."/>
            <person name="Emerson J.B."/>
            <person name="Anantharaman K."/>
            <person name="Thomas B.C."/>
            <person name="Malmstrom R."/>
            <person name="Stieglmeier M."/>
            <person name="Klingl A."/>
            <person name="Woyke T."/>
            <person name="Ryan C.M."/>
            <person name="Banfield J.F."/>
        </authorList>
    </citation>
    <scope>NUCLEOTIDE SEQUENCE [LARGE SCALE GENOMIC DNA]</scope>
</reference>
<dbReference type="CDD" id="cd03801">
    <property type="entry name" value="GT4_PimA-like"/>
    <property type="match status" value="1"/>
</dbReference>
<dbReference type="EMBL" id="PEWD01000050">
    <property type="protein sequence ID" value="PIU68849.1"/>
    <property type="molecule type" value="Genomic_DNA"/>
</dbReference>
<dbReference type="Gene3D" id="3.40.50.11090">
    <property type="match status" value="1"/>
</dbReference>
<dbReference type="Pfam" id="PF00534">
    <property type="entry name" value="Glycos_transf_1"/>
    <property type="match status" value="1"/>
</dbReference>
<dbReference type="GO" id="GO:0016757">
    <property type="term" value="F:glycosyltransferase activity"/>
    <property type="evidence" value="ECO:0007669"/>
    <property type="project" value="InterPro"/>
</dbReference>
<dbReference type="AlphaFoldDB" id="A0A2M7AN80"/>
<dbReference type="PANTHER" id="PTHR12526:SF630">
    <property type="entry name" value="GLYCOSYLTRANSFERASE"/>
    <property type="match status" value="1"/>
</dbReference>
<gene>
    <name evidence="2" type="ORF">COS81_02415</name>
</gene>
<proteinExistence type="predicted"/>
<evidence type="ECO:0000313" key="3">
    <source>
        <dbReference type="Proteomes" id="UP000229916"/>
    </source>
</evidence>
<keyword evidence="2" id="KW-0808">Transferase</keyword>
<dbReference type="PANTHER" id="PTHR12526">
    <property type="entry name" value="GLYCOSYLTRANSFERASE"/>
    <property type="match status" value="1"/>
</dbReference>
<organism evidence="2 3">
    <name type="scientific">candidate division WWE3 bacterium CG06_land_8_20_14_3_00_42_16</name>
    <dbReference type="NCBI Taxonomy" id="1975083"/>
    <lineage>
        <taxon>Bacteria</taxon>
        <taxon>Katanobacteria</taxon>
    </lineage>
</organism>
<dbReference type="Gene3D" id="3.40.50.2000">
    <property type="entry name" value="Glycogen Phosphorylase B"/>
    <property type="match status" value="1"/>
</dbReference>
<evidence type="ECO:0000259" key="1">
    <source>
        <dbReference type="Pfam" id="PF00534"/>
    </source>
</evidence>
<feature type="domain" description="Glycosyl transferase family 1" evidence="1">
    <location>
        <begin position="182"/>
        <end position="332"/>
    </location>
</feature>
<name>A0A2M7AN80_UNCKA</name>
<dbReference type="SUPFAM" id="SSF53756">
    <property type="entry name" value="UDP-Glycosyltransferase/glycogen phosphorylase"/>
    <property type="match status" value="1"/>
</dbReference>
<protein>
    <submittedName>
        <fullName evidence="2">Glycosyl transferase family 1</fullName>
    </submittedName>
</protein>
<comment type="caution">
    <text evidence="2">The sequence shown here is derived from an EMBL/GenBank/DDBJ whole genome shotgun (WGS) entry which is preliminary data.</text>
</comment>
<accession>A0A2M7AN80</accession>
<evidence type="ECO:0000313" key="2">
    <source>
        <dbReference type="EMBL" id="PIU68849.1"/>
    </source>
</evidence>